<dbReference type="Pfam" id="PF00318">
    <property type="entry name" value="Ribosomal_S2"/>
    <property type="match status" value="1"/>
</dbReference>
<evidence type="ECO:0008006" key="5">
    <source>
        <dbReference type="Google" id="ProtNLM"/>
    </source>
</evidence>
<evidence type="ECO:0000256" key="2">
    <source>
        <dbReference type="SAM" id="MobiDB-lite"/>
    </source>
</evidence>
<organism evidence="3">
    <name type="scientific">Fonticula alba</name>
    <name type="common">Slime mold</name>
    <dbReference type="NCBI Taxonomy" id="691883"/>
    <lineage>
        <taxon>Eukaryota</taxon>
        <taxon>Rotosphaerida</taxon>
        <taxon>Fonticulaceae</taxon>
        <taxon>Fonticula</taxon>
    </lineage>
</organism>
<dbReference type="GeneID" id="20530193"/>
<dbReference type="InterPro" id="IPR005706">
    <property type="entry name" value="Ribosomal_uS2_bac/mit/plastid"/>
</dbReference>
<name>A0A058Z3D5_FONAL</name>
<dbReference type="eggNOG" id="KOG0832">
    <property type="taxonomic scope" value="Eukaryota"/>
</dbReference>
<dbReference type="HAMAP" id="MF_00291_B">
    <property type="entry name" value="Ribosomal_uS2_B"/>
    <property type="match status" value="1"/>
</dbReference>
<feature type="compositionally biased region" description="Low complexity" evidence="2">
    <location>
        <begin position="575"/>
        <end position="588"/>
    </location>
</feature>
<dbReference type="SUPFAM" id="SSF52313">
    <property type="entry name" value="Ribosomal protein S2"/>
    <property type="match status" value="1"/>
</dbReference>
<dbReference type="CDD" id="cd01425">
    <property type="entry name" value="RPS2"/>
    <property type="match status" value="1"/>
</dbReference>
<feature type="compositionally biased region" description="Basic and acidic residues" evidence="2">
    <location>
        <begin position="983"/>
        <end position="1001"/>
    </location>
</feature>
<dbReference type="EMBL" id="KB932211">
    <property type="protein sequence ID" value="KCV68002.1"/>
    <property type="molecule type" value="Genomic_DNA"/>
</dbReference>
<dbReference type="GO" id="GO:0006412">
    <property type="term" value="P:translation"/>
    <property type="evidence" value="ECO:0007669"/>
    <property type="project" value="InterPro"/>
</dbReference>
<dbReference type="InterPro" id="IPR001865">
    <property type="entry name" value="Ribosomal_uS2"/>
</dbReference>
<dbReference type="GO" id="GO:0005763">
    <property type="term" value="C:mitochondrial small ribosomal subunit"/>
    <property type="evidence" value="ECO:0007669"/>
    <property type="project" value="TreeGrafter"/>
</dbReference>
<dbReference type="OrthoDB" id="2320368at2759"/>
<reference evidence="3" key="1">
    <citation type="submission" date="2013-04" db="EMBL/GenBank/DDBJ databases">
        <title>The Genome Sequence of Fonticula alba ATCC 38817.</title>
        <authorList>
            <consortium name="The Broad Institute Genomics Platform"/>
            <person name="Russ C."/>
            <person name="Cuomo C."/>
            <person name="Burger G."/>
            <person name="Gray M.W."/>
            <person name="Holland P.W.H."/>
            <person name="King N."/>
            <person name="Lang F.B.F."/>
            <person name="Roger A.J."/>
            <person name="Ruiz-Trillo I."/>
            <person name="Brown M."/>
            <person name="Walker B."/>
            <person name="Young S."/>
            <person name="Zeng Q."/>
            <person name="Gargeya S."/>
            <person name="Fitzgerald M."/>
            <person name="Haas B."/>
            <person name="Abouelleil A."/>
            <person name="Allen A.W."/>
            <person name="Alvarado L."/>
            <person name="Arachchi H.M."/>
            <person name="Berlin A.M."/>
            <person name="Chapman S.B."/>
            <person name="Gainer-Dewar J."/>
            <person name="Goldberg J."/>
            <person name="Griggs A."/>
            <person name="Gujja S."/>
            <person name="Hansen M."/>
            <person name="Howarth C."/>
            <person name="Imamovic A."/>
            <person name="Ireland A."/>
            <person name="Larimer J."/>
            <person name="McCowan C."/>
            <person name="Murphy C."/>
            <person name="Pearson M."/>
            <person name="Poon T.W."/>
            <person name="Priest M."/>
            <person name="Roberts A."/>
            <person name="Saif S."/>
            <person name="Shea T."/>
            <person name="Sisk P."/>
            <person name="Sykes S."/>
            <person name="Wortman J."/>
            <person name="Nusbaum C."/>
            <person name="Birren B."/>
        </authorList>
    </citation>
    <scope>NUCLEOTIDE SEQUENCE [LARGE SCALE GENOMIC DNA]</scope>
    <source>
        <strain evidence="3">ATCC 38817</strain>
    </source>
</reference>
<dbReference type="Proteomes" id="UP000030693">
    <property type="component" value="Unassembled WGS sequence"/>
</dbReference>
<evidence type="ECO:0000313" key="4">
    <source>
        <dbReference type="Proteomes" id="UP000030693"/>
    </source>
</evidence>
<protein>
    <recommendedName>
        <fullName evidence="5">Ribosomal protein S2</fullName>
    </recommendedName>
</protein>
<keyword evidence="4" id="KW-1185">Reference proteome</keyword>
<feature type="region of interest" description="Disordered" evidence="2">
    <location>
        <begin position="565"/>
        <end position="591"/>
    </location>
</feature>
<dbReference type="GO" id="GO:0003735">
    <property type="term" value="F:structural constituent of ribosome"/>
    <property type="evidence" value="ECO:0007669"/>
    <property type="project" value="InterPro"/>
</dbReference>
<dbReference type="STRING" id="691883.A0A058Z3D5"/>
<gene>
    <name evidence="3" type="ORF">H696_05468</name>
</gene>
<evidence type="ECO:0000256" key="1">
    <source>
        <dbReference type="ARBA" id="ARBA00006242"/>
    </source>
</evidence>
<dbReference type="PANTHER" id="PTHR12534">
    <property type="entry name" value="30S RIBOSOMAL PROTEIN S2 PROKARYOTIC AND ORGANELLAR"/>
    <property type="match status" value="1"/>
</dbReference>
<proteinExistence type="inferred from homology"/>
<dbReference type="RefSeq" id="XP_009497569.1">
    <property type="nucleotide sequence ID" value="XM_009499294.1"/>
</dbReference>
<accession>A0A058Z3D5</accession>
<dbReference type="PRINTS" id="PR00395">
    <property type="entry name" value="RIBOSOMALS2"/>
</dbReference>
<sequence>MLPSFSKLALRPATNPLSSTQRLAAVSSLSSRNFATASPNNKGLRRPVPLTLGSVTEQARSQVSHKKNPPQGRTVEFKGMHVFGTSPAHHLINLNTLFRLKAHRGLERSTWHFNNRPYVLGTRKNRTIFNLDYTLLNLRRALSFIEEVSRLNGQILVVCNNLLYRELITKKCREAGLYYVVNRWIPGTLTNRQIILENPNHLPDAVVVFDPNSQEALFNECRLLNIPVVAFCNSDVNPQQFAYPVPTNDRSHTLVEFYLDSVIQASRTAKVLNRFRRVPEFSQSFANIASMERFGHPYLLGSNSPMRISDEYLRLNPHLLTGAQSSDRHQYADLFPVEASLIGTPINTPISQAALRRGLAPNATVLDVIRHDGPLPVGCQEALRVLTRLAPTISHVQYRVMLNIFQYLDAARVTPELVKAFTGAVLSDPLLAREAATCADLTPATTNIDITLRSLYNQLEEFVQLDPQDQLHYFFTNQLPPLTGSLLDSQQIERAMARIPADAPHQEQAFLSYCTHYMGYYAKPDQVDLSDTLARMEKALGPEVYAKFKMDERLANSEYANSLIDQRRRHNRRQSAASADGADANAGESADEGVPALEELLPITPGGDAPDAPVVSESVLLDHFIRIMTDLVRRKILGELDFSDPQLQAFARASFTQQDARQGESTLASLLNLLPDGATEAGSTPRPGQLFDVLRDEYRMREGVMPDLLNPNIGMENLQTTHMVYGSDWWLQGKLNTDNSKGLAAAARPGTAVYDTLESIMAREGVSLTPPPTRGAAPAPLAISPLERVRLDLAVRHCNIAFENLDRDVVASGSLSPLDVLSRLGLLHRATAGDSLGGEGTWRLGLAPAPKDLERMAGLPVDPAKPNAVLRYVEGAWRLELPPHMENLAQSVLEDELINEQERRAFEPSGISAGDHTDLEEGSHDLISRIYNVDAHAQAGTLAKFDRELGVDTDLIRTFPYLRPLLSYQADRVIGQHGSYMDPRPHLLAPRDKSKTRELDNYRPPNRNAPRPKRLQFYHETDPAEAHRLTERRLQPEPSPEDVARLAGVFRREEADKAAAEVAAAAPANGAPVMSLEAFAEGLVNESGRLHRPEFAKRVALYTHHYPSDQVNDLAQSFIDTYVMNPSKPFRMSADVNGRIL</sequence>
<evidence type="ECO:0000313" key="3">
    <source>
        <dbReference type="EMBL" id="KCV68002.1"/>
    </source>
</evidence>
<comment type="similarity">
    <text evidence="1">Belongs to the universal ribosomal protein uS2 family.</text>
</comment>
<dbReference type="AlphaFoldDB" id="A0A058Z3D5"/>
<dbReference type="Gene3D" id="3.40.50.10490">
    <property type="entry name" value="Glucose-6-phosphate isomerase like protein, domain 1"/>
    <property type="match status" value="1"/>
</dbReference>
<feature type="region of interest" description="Disordered" evidence="2">
    <location>
        <begin position="977"/>
        <end position="1018"/>
    </location>
</feature>
<dbReference type="InterPro" id="IPR023591">
    <property type="entry name" value="Ribosomal_uS2_flav_dom_sf"/>
</dbReference>
<feature type="region of interest" description="Disordered" evidence="2">
    <location>
        <begin position="29"/>
        <end position="48"/>
    </location>
</feature>
<feature type="compositionally biased region" description="Polar residues" evidence="2">
    <location>
        <begin position="29"/>
        <end position="41"/>
    </location>
</feature>
<dbReference type="PANTHER" id="PTHR12534:SF0">
    <property type="entry name" value="SMALL RIBOSOMAL SUBUNIT PROTEIN US2M"/>
    <property type="match status" value="1"/>
</dbReference>